<dbReference type="InterPro" id="IPR013852">
    <property type="entry name" value="Transl_elong_P/YeiP_CS"/>
</dbReference>
<dbReference type="Gene3D" id="2.30.30.30">
    <property type="match status" value="1"/>
</dbReference>
<dbReference type="CDD" id="cd04470">
    <property type="entry name" value="S1_EF-P_repeat_1"/>
    <property type="match status" value="1"/>
</dbReference>
<keyword evidence="5 8" id="KW-0251">Elongation factor</keyword>
<dbReference type="SUPFAM" id="SSF50104">
    <property type="entry name" value="Translation proteins SH3-like domain"/>
    <property type="match status" value="1"/>
</dbReference>
<evidence type="ECO:0000256" key="2">
    <source>
        <dbReference type="ARBA" id="ARBA00004815"/>
    </source>
</evidence>
<dbReference type="PANTHER" id="PTHR30053">
    <property type="entry name" value="ELONGATION FACTOR P"/>
    <property type="match status" value="1"/>
</dbReference>
<dbReference type="RefSeq" id="WP_077862487.1">
    <property type="nucleotide sequence ID" value="NZ_CP040419.1"/>
</dbReference>
<feature type="domain" description="Translation elongation factor P/YeiP central" evidence="12">
    <location>
        <begin position="67"/>
        <end position="121"/>
    </location>
</feature>
<dbReference type="GO" id="GO:0043043">
    <property type="term" value="P:peptide biosynthetic process"/>
    <property type="evidence" value="ECO:0007669"/>
    <property type="project" value="InterPro"/>
</dbReference>
<evidence type="ECO:0000256" key="6">
    <source>
        <dbReference type="ARBA" id="ARBA00022917"/>
    </source>
</evidence>
<dbReference type="PIRSF" id="PIRSF005901">
    <property type="entry name" value="EF-P"/>
    <property type="match status" value="1"/>
</dbReference>
<gene>
    <name evidence="8" type="primary">efp</name>
    <name evidence="13" type="ORF">BWX42_03655</name>
</gene>
<dbReference type="SUPFAM" id="SSF50249">
    <property type="entry name" value="Nucleic acid-binding proteins"/>
    <property type="match status" value="2"/>
</dbReference>
<evidence type="ECO:0000259" key="11">
    <source>
        <dbReference type="SMART" id="SM00841"/>
    </source>
</evidence>
<accession>A0A1S8KNA8</accession>
<dbReference type="InterPro" id="IPR015365">
    <property type="entry name" value="Elong-fact-P_C"/>
</dbReference>
<dbReference type="InterPro" id="IPR008991">
    <property type="entry name" value="Translation_prot_SH3-like_sf"/>
</dbReference>
<comment type="pathway">
    <text evidence="2 8">Protein biosynthesis; polypeptide chain elongation.</text>
</comment>
<proteinExistence type="inferred from homology"/>
<evidence type="ECO:0000256" key="8">
    <source>
        <dbReference type="HAMAP-Rule" id="MF_00141"/>
    </source>
</evidence>
<dbReference type="InterPro" id="IPR011768">
    <property type="entry name" value="Transl_elongation_fac_P"/>
</dbReference>
<evidence type="ECO:0000256" key="5">
    <source>
        <dbReference type="ARBA" id="ARBA00022768"/>
    </source>
</evidence>
<dbReference type="InterPro" id="IPR013185">
    <property type="entry name" value="Transl_elong_KOW-like"/>
</dbReference>
<dbReference type="Pfam" id="PF01132">
    <property type="entry name" value="EFP"/>
    <property type="match status" value="1"/>
</dbReference>
<dbReference type="FunFam" id="2.40.50.140:FF:000009">
    <property type="entry name" value="Elongation factor P"/>
    <property type="match status" value="1"/>
</dbReference>
<evidence type="ECO:0000313" key="13">
    <source>
        <dbReference type="EMBL" id="OOL80975.1"/>
    </source>
</evidence>
<dbReference type="Pfam" id="PF08207">
    <property type="entry name" value="EFP_N"/>
    <property type="match status" value="1"/>
</dbReference>
<dbReference type="FunFam" id="2.40.50.140:FF:000004">
    <property type="entry name" value="Elongation factor P"/>
    <property type="match status" value="1"/>
</dbReference>
<dbReference type="InterPro" id="IPR001059">
    <property type="entry name" value="Transl_elong_P/YeiP_cen"/>
</dbReference>
<dbReference type="UniPathway" id="UPA00345"/>
<comment type="subcellular location">
    <subcellularLocation>
        <location evidence="1 8">Cytoplasm</location>
    </subcellularLocation>
</comment>
<dbReference type="InterPro" id="IPR020599">
    <property type="entry name" value="Transl_elong_fac_P/YeiP"/>
</dbReference>
<dbReference type="PANTHER" id="PTHR30053:SF12">
    <property type="entry name" value="ELONGATION FACTOR P (EF-P) FAMILY PROTEIN"/>
    <property type="match status" value="1"/>
</dbReference>
<comment type="function">
    <text evidence="7 8">Involved in peptide bond synthesis. Stimulates efficient translation and peptide-bond synthesis on native or reconstituted 70S ribosomes in vitro. Probably functions indirectly by altering the affinity of the ribosome for aminoacyl-tRNA, thus increasing their reactivity as acceptors for peptidyl transferase.</text>
</comment>
<dbReference type="Proteomes" id="UP000190409">
    <property type="component" value="Unassembled WGS sequence"/>
</dbReference>
<evidence type="ECO:0000313" key="14">
    <source>
        <dbReference type="Proteomes" id="UP000190409"/>
    </source>
</evidence>
<name>A0A1S8KNA8_9LACT</name>
<dbReference type="SMART" id="SM01185">
    <property type="entry name" value="EFP"/>
    <property type="match status" value="1"/>
</dbReference>
<dbReference type="EMBL" id="MUYF01000003">
    <property type="protein sequence ID" value="OOL80975.1"/>
    <property type="molecule type" value="Genomic_DNA"/>
</dbReference>
<keyword evidence="6 8" id="KW-0648">Protein biosynthesis</keyword>
<dbReference type="NCBIfam" id="NF001810">
    <property type="entry name" value="PRK00529.1"/>
    <property type="match status" value="1"/>
</dbReference>
<evidence type="ECO:0000256" key="10">
    <source>
        <dbReference type="RuleBase" id="RU004389"/>
    </source>
</evidence>
<dbReference type="InterPro" id="IPR014722">
    <property type="entry name" value="Rib_uL2_dom2"/>
</dbReference>
<dbReference type="GO" id="GO:0003746">
    <property type="term" value="F:translation elongation factor activity"/>
    <property type="evidence" value="ECO:0007669"/>
    <property type="project" value="UniProtKB-UniRule"/>
</dbReference>
<feature type="domain" description="Elongation factor P C-terminal" evidence="11">
    <location>
        <begin position="129"/>
        <end position="184"/>
    </location>
</feature>
<dbReference type="InterPro" id="IPR012340">
    <property type="entry name" value="NA-bd_OB-fold"/>
</dbReference>
<dbReference type="HAMAP" id="MF_00141">
    <property type="entry name" value="EF_P"/>
    <property type="match status" value="1"/>
</dbReference>
<evidence type="ECO:0000256" key="4">
    <source>
        <dbReference type="ARBA" id="ARBA00022490"/>
    </source>
</evidence>
<dbReference type="NCBIfam" id="TIGR00038">
    <property type="entry name" value="efp"/>
    <property type="match status" value="1"/>
</dbReference>
<evidence type="ECO:0000259" key="12">
    <source>
        <dbReference type="SMART" id="SM01185"/>
    </source>
</evidence>
<reference evidence="13 14" key="1">
    <citation type="submission" date="2017-01" db="EMBL/GenBank/DDBJ databases">
        <title>Complete Genome Sequence of Dolosigranulum pigrum isolated from a Patient with interstitial lung disease.</title>
        <authorList>
            <person name="Mukhopadhyay R."/>
            <person name="Joaquin J."/>
            <person name="Hogue R."/>
            <person name="Fitzgerald S."/>
            <person name="Jospin G."/>
            <person name="Eisen J.A."/>
            <person name="Chaturvedi V."/>
        </authorList>
    </citation>
    <scope>NUCLEOTIDE SEQUENCE [LARGE SCALE GENOMIC DNA]</scope>
    <source>
        <strain evidence="13 14">15S00348</strain>
    </source>
</reference>
<dbReference type="FunFam" id="2.30.30.30:FF:000003">
    <property type="entry name" value="Elongation factor P"/>
    <property type="match status" value="1"/>
</dbReference>
<evidence type="ECO:0000256" key="9">
    <source>
        <dbReference type="NCBIfam" id="TIGR00038"/>
    </source>
</evidence>
<dbReference type="SMART" id="SM00841">
    <property type="entry name" value="Elong-fact-P_C"/>
    <property type="match status" value="1"/>
</dbReference>
<dbReference type="CDD" id="cd05794">
    <property type="entry name" value="S1_EF-P_repeat_2"/>
    <property type="match status" value="1"/>
</dbReference>
<dbReference type="Pfam" id="PF09285">
    <property type="entry name" value="Elong-fact-P_C"/>
    <property type="match status" value="1"/>
</dbReference>
<dbReference type="GO" id="GO:0005829">
    <property type="term" value="C:cytosol"/>
    <property type="evidence" value="ECO:0007669"/>
    <property type="project" value="UniProtKB-ARBA"/>
</dbReference>
<dbReference type="AlphaFoldDB" id="A0A1S8KNA8"/>
<organism evidence="13 14">
    <name type="scientific">Dolosigranulum pigrum</name>
    <dbReference type="NCBI Taxonomy" id="29394"/>
    <lineage>
        <taxon>Bacteria</taxon>
        <taxon>Bacillati</taxon>
        <taxon>Bacillota</taxon>
        <taxon>Bacilli</taxon>
        <taxon>Lactobacillales</taxon>
        <taxon>Carnobacteriaceae</taxon>
        <taxon>Dolosigranulum</taxon>
    </lineage>
</organism>
<evidence type="ECO:0000256" key="3">
    <source>
        <dbReference type="ARBA" id="ARBA00009479"/>
    </source>
</evidence>
<dbReference type="Gene3D" id="2.40.50.140">
    <property type="entry name" value="Nucleic acid-binding proteins"/>
    <property type="match status" value="2"/>
</dbReference>
<keyword evidence="4 8" id="KW-0963">Cytoplasm</keyword>
<evidence type="ECO:0000256" key="1">
    <source>
        <dbReference type="ARBA" id="ARBA00004496"/>
    </source>
</evidence>
<comment type="caution">
    <text evidence="13">The sequence shown here is derived from an EMBL/GenBank/DDBJ whole genome shotgun (WGS) entry which is preliminary data.</text>
</comment>
<evidence type="ECO:0000256" key="7">
    <source>
        <dbReference type="ARBA" id="ARBA00025469"/>
    </source>
</evidence>
<protein>
    <recommendedName>
        <fullName evidence="8 9">Elongation factor P</fullName>
        <shortName evidence="8">EF-P</shortName>
    </recommendedName>
</protein>
<sequence>MISTNEFKTGMTIVYKDSLWKILDFQHVKPGKGQAFVRSKLKNLRNGAVQEFTFKAGDKVDQALIESKQMQYLYESDGMHTFMDLETYEQVAIPTATIEDELKFLKENEIVDIIFNESEVLGLELPTKVTLEVVETQPNIKGDTSGGGSKPATLETGAVVTVPLFINKGELLIINTEEGTYDSRA</sequence>
<dbReference type="PROSITE" id="PS01275">
    <property type="entry name" value="EFP"/>
    <property type="match status" value="1"/>
</dbReference>
<comment type="similarity">
    <text evidence="3 8 10">Belongs to the elongation factor P family.</text>
</comment>